<dbReference type="PANTHER" id="PTHR15157:SF5">
    <property type="entry name" value="UV RADIATION RESISTANCE-ASSOCIATED GENE PROTEIN"/>
    <property type="match status" value="1"/>
</dbReference>
<evidence type="ECO:0000256" key="1">
    <source>
        <dbReference type="ARBA" id="ARBA00009574"/>
    </source>
</evidence>
<gene>
    <name evidence="6" type="ORF">AMORRO_LOCUS2264</name>
</gene>
<dbReference type="Pfam" id="PF10186">
    <property type="entry name" value="ATG14"/>
    <property type="match status" value="1"/>
</dbReference>
<evidence type="ECO:0000256" key="3">
    <source>
        <dbReference type="ARBA" id="ARBA00023054"/>
    </source>
</evidence>
<feature type="region of interest" description="Disordered" evidence="5">
    <location>
        <begin position="383"/>
        <end position="419"/>
    </location>
</feature>
<evidence type="ECO:0000256" key="2">
    <source>
        <dbReference type="ARBA" id="ARBA00013807"/>
    </source>
</evidence>
<dbReference type="AlphaFoldDB" id="A0A9N8W7J5"/>
<evidence type="ECO:0000256" key="5">
    <source>
        <dbReference type="SAM" id="MobiDB-lite"/>
    </source>
</evidence>
<dbReference type="PANTHER" id="PTHR15157">
    <property type="entry name" value="UV RADIATION RESISTANCE-ASSOCIATED GENE PROTEIN"/>
    <property type="match status" value="1"/>
</dbReference>
<protein>
    <recommendedName>
        <fullName evidence="2">Autophagy-related protein 14</fullName>
    </recommendedName>
</protein>
<keyword evidence="3 4" id="KW-0175">Coiled coil</keyword>
<proteinExistence type="inferred from homology"/>
<evidence type="ECO:0000313" key="6">
    <source>
        <dbReference type="EMBL" id="CAG8480071.1"/>
    </source>
</evidence>
<dbReference type="EMBL" id="CAJVPV010000936">
    <property type="protein sequence ID" value="CAG8480071.1"/>
    <property type="molecule type" value="Genomic_DNA"/>
</dbReference>
<evidence type="ECO:0000313" key="7">
    <source>
        <dbReference type="Proteomes" id="UP000789342"/>
    </source>
</evidence>
<dbReference type="GO" id="GO:0000149">
    <property type="term" value="F:SNARE binding"/>
    <property type="evidence" value="ECO:0007669"/>
    <property type="project" value="TreeGrafter"/>
</dbReference>
<organism evidence="6 7">
    <name type="scientific">Acaulospora morrowiae</name>
    <dbReference type="NCBI Taxonomy" id="94023"/>
    <lineage>
        <taxon>Eukaryota</taxon>
        <taxon>Fungi</taxon>
        <taxon>Fungi incertae sedis</taxon>
        <taxon>Mucoromycota</taxon>
        <taxon>Glomeromycotina</taxon>
        <taxon>Glomeromycetes</taxon>
        <taxon>Diversisporales</taxon>
        <taxon>Acaulosporaceae</taxon>
        <taxon>Acaulospora</taxon>
    </lineage>
</organism>
<dbReference type="InterPro" id="IPR018791">
    <property type="entry name" value="UV_resistance/autophagy_Atg14"/>
</dbReference>
<comment type="caution">
    <text evidence="6">The sequence shown here is derived from an EMBL/GenBank/DDBJ whole genome shotgun (WGS) entry which is preliminary data.</text>
</comment>
<feature type="compositionally biased region" description="Polar residues" evidence="5">
    <location>
        <begin position="383"/>
        <end position="398"/>
    </location>
</feature>
<evidence type="ECO:0000256" key="4">
    <source>
        <dbReference type="SAM" id="Coils"/>
    </source>
</evidence>
<dbReference type="OrthoDB" id="72772at2759"/>
<accession>A0A9N8W7J5</accession>
<dbReference type="GO" id="GO:0005768">
    <property type="term" value="C:endosome"/>
    <property type="evidence" value="ECO:0007669"/>
    <property type="project" value="TreeGrafter"/>
</dbReference>
<dbReference type="GO" id="GO:0032991">
    <property type="term" value="C:protein-containing complex"/>
    <property type="evidence" value="ECO:0007669"/>
    <property type="project" value="UniProtKB-ARBA"/>
</dbReference>
<reference evidence="6" key="1">
    <citation type="submission" date="2021-06" db="EMBL/GenBank/DDBJ databases">
        <authorList>
            <person name="Kallberg Y."/>
            <person name="Tangrot J."/>
            <person name="Rosling A."/>
        </authorList>
    </citation>
    <scope>NUCLEOTIDE SEQUENCE</scope>
    <source>
        <strain evidence="6">CL551</strain>
    </source>
</reference>
<feature type="coiled-coil region" evidence="4">
    <location>
        <begin position="76"/>
        <end position="117"/>
    </location>
</feature>
<dbReference type="GO" id="GO:0035493">
    <property type="term" value="P:SNARE complex assembly"/>
    <property type="evidence" value="ECO:0007669"/>
    <property type="project" value="TreeGrafter"/>
</dbReference>
<comment type="similarity">
    <text evidence="1">Belongs to the ATG14 family.</text>
</comment>
<keyword evidence="7" id="KW-1185">Reference proteome</keyword>
<dbReference type="Proteomes" id="UP000789342">
    <property type="component" value="Unassembled WGS sequence"/>
</dbReference>
<name>A0A9N8W7J5_9GLOM</name>
<dbReference type="GO" id="GO:0000323">
    <property type="term" value="C:lytic vacuole"/>
    <property type="evidence" value="ECO:0007669"/>
    <property type="project" value="TreeGrafter"/>
</dbReference>
<sequence>MVGDQQSNPSRASSQTAKRSYNYDAVMRLNNLENCLIDMQKSRDEVMTNIEQILEREKIKFVLASQKEKSSNLLRLSRYQAEIVDQRKALDEDRQRINSLRENILSRRAALEDAKNRFHADSKSLEESQKILERDRVDVHSEALYVTTSNLYARRKELVADLLTIYPIEQIQSESFSFTILGVPLPNSVFTGCDEEQVATALGFTCHLIKMLAYYLGVPLRFPMTPMSSRSTIHDPISASLTASKQICDTQSSSRWLLNRITLNYCARDGGFTNNKLGALFPLYSKGVDRYRFEYAVFLLNKNIEQLMNSQGLLVMDLRHTLPNLKYLILSLVSTSPSQTSHLRKFIPHNCTIPHSLNNAIPSTSNESLPYVQDNYSDDNLTTSIRTDSPGRSQSAIVNSKKADESHRKANPGFEVGVT</sequence>